<organism evidence="1 2">
    <name type="scientific">Brachionus plicatilis</name>
    <name type="common">Marine rotifer</name>
    <name type="synonym">Brachionus muelleri</name>
    <dbReference type="NCBI Taxonomy" id="10195"/>
    <lineage>
        <taxon>Eukaryota</taxon>
        <taxon>Metazoa</taxon>
        <taxon>Spiralia</taxon>
        <taxon>Gnathifera</taxon>
        <taxon>Rotifera</taxon>
        <taxon>Eurotatoria</taxon>
        <taxon>Monogononta</taxon>
        <taxon>Pseudotrocha</taxon>
        <taxon>Ploima</taxon>
        <taxon>Brachionidae</taxon>
        <taxon>Brachionus</taxon>
    </lineage>
</organism>
<dbReference type="AlphaFoldDB" id="A0A3M7QBV2"/>
<proteinExistence type="predicted"/>
<gene>
    <name evidence="1" type="ORF">BpHYR1_007923</name>
</gene>
<protein>
    <submittedName>
        <fullName evidence="1">Uncharacterized protein</fullName>
    </submittedName>
</protein>
<sequence>NIVGILQFSLPSFVSTEFCLSSSSFFCRQPQSEVHMTPFFLSFSSMSAKHFFSGSFICFHLSTHFLENSIQYVSKV</sequence>
<evidence type="ECO:0000313" key="1">
    <source>
        <dbReference type="EMBL" id="RNA08425.1"/>
    </source>
</evidence>
<evidence type="ECO:0000313" key="2">
    <source>
        <dbReference type="Proteomes" id="UP000276133"/>
    </source>
</evidence>
<reference evidence="1 2" key="1">
    <citation type="journal article" date="2018" name="Sci. Rep.">
        <title>Genomic signatures of local adaptation to the degree of environmental predictability in rotifers.</title>
        <authorList>
            <person name="Franch-Gras L."/>
            <person name="Hahn C."/>
            <person name="Garcia-Roger E.M."/>
            <person name="Carmona M.J."/>
            <person name="Serra M."/>
            <person name="Gomez A."/>
        </authorList>
    </citation>
    <scope>NUCLEOTIDE SEQUENCE [LARGE SCALE GENOMIC DNA]</scope>
    <source>
        <strain evidence="1">HYR1</strain>
    </source>
</reference>
<name>A0A3M7QBV2_BRAPC</name>
<feature type="non-terminal residue" evidence="1">
    <location>
        <position position="1"/>
    </location>
</feature>
<accession>A0A3M7QBV2</accession>
<keyword evidence="2" id="KW-1185">Reference proteome</keyword>
<comment type="caution">
    <text evidence="1">The sequence shown here is derived from an EMBL/GenBank/DDBJ whole genome shotgun (WGS) entry which is preliminary data.</text>
</comment>
<dbReference type="EMBL" id="REGN01006751">
    <property type="protein sequence ID" value="RNA08425.1"/>
    <property type="molecule type" value="Genomic_DNA"/>
</dbReference>
<dbReference type="Proteomes" id="UP000276133">
    <property type="component" value="Unassembled WGS sequence"/>
</dbReference>